<organism evidence="1 2">
    <name type="scientific">Puccinia striiformis f. sp. tritici</name>
    <dbReference type="NCBI Taxonomy" id="168172"/>
    <lineage>
        <taxon>Eukaryota</taxon>
        <taxon>Fungi</taxon>
        <taxon>Dikarya</taxon>
        <taxon>Basidiomycota</taxon>
        <taxon>Pucciniomycotina</taxon>
        <taxon>Pucciniomycetes</taxon>
        <taxon>Pucciniales</taxon>
        <taxon>Pucciniaceae</taxon>
        <taxon>Puccinia</taxon>
    </lineage>
</organism>
<protein>
    <submittedName>
        <fullName evidence="1">Uncharacterized protein</fullName>
    </submittedName>
</protein>
<gene>
    <name evidence="1" type="ORF">MJO28_006969</name>
</gene>
<evidence type="ECO:0000313" key="1">
    <source>
        <dbReference type="EMBL" id="KAI7951285.1"/>
    </source>
</evidence>
<evidence type="ECO:0000313" key="2">
    <source>
        <dbReference type="Proteomes" id="UP001060170"/>
    </source>
</evidence>
<reference evidence="1 2" key="3">
    <citation type="journal article" date="2022" name="Microbiol. Spectr.">
        <title>Folding features and dynamics of 3D genome architecture in plant fungal pathogens.</title>
        <authorList>
            <person name="Xia C."/>
        </authorList>
    </citation>
    <scope>NUCLEOTIDE SEQUENCE [LARGE SCALE GENOMIC DNA]</scope>
    <source>
        <strain evidence="1 2">93-210</strain>
    </source>
</reference>
<dbReference type="Proteomes" id="UP001060170">
    <property type="component" value="Chromosome 7"/>
</dbReference>
<sequence>MVWDMLSMLQAIRDAIAITLQTDKSAVLFGKDVAFGGVFRCSLGLVKEYGPDRVFDTPLTKQSIAGFGIGMASGYYGSYGYSRDTIWRLV</sequence>
<dbReference type="EMBL" id="CM045871">
    <property type="protein sequence ID" value="KAI7951285.1"/>
    <property type="molecule type" value="Genomic_DNA"/>
</dbReference>
<accession>A0ACC0ED53</accession>
<reference evidence="2" key="1">
    <citation type="journal article" date="2018" name="BMC Genomics">
        <title>Genomic insights into host adaptation between the wheat stripe rust pathogen (Puccinia striiformis f. sp. tritici) and the barley stripe rust pathogen (Puccinia striiformis f. sp. hordei).</title>
        <authorList>
            <person name="Xia C."/>
            <person name="Wang M."/>
            <person name="Yin C."/>
            <person name="Cornejo O.E."/>
            <person name="Hulbert S.H."/>
            <person name="Chen X."/>
        </authorList>
    </citation>
    <scope>NUCLEOTIDE SEQUENCE [LARGE SCALE GENOMIC DNA]</scope>
    <source>
        <strain evidence="2">93-210</strain>
    </source>
</reference>
<comment type="caution">
    <text evidence="1">The sequence shown here is derived from an EMBL/GenBank/DDBJ whole genome shotgun (WGS) entry which is preliminary data.</text>
</comment>
<name>A0ACC0ED53_9BASI</name>
<keyword evidence="2" id="KW-1185">Reference proteome</keyword>
<reference evidence="2" key="2">
    <citation type="journal article" date="2018" name="Mol. Plant Microbe Interact.">
        <title>Genome sequence resources for the wheat stripe rust pathogen (Puccinia striiformis f. sp. tritici) and the barley stripe rust pathogen (Puccinia striiformis f. sp. hordei).</title>
        <authorList>
            <person name="Xia C."/>
            <person name="Wang M."/>
            <person name="Yin C."/>
            <person name="Cornejo O.E."/>
            <person name="Hulbert S.H."/>
            <person name="Chen X."/>
        </authorList>
    </citation>
    <scope>NUCLEOTIDE SEQUENCE [LARGE SCALE GENOMIC DNA]</scope>
    <source>
        <strain evidence="2">93-210</strain>
    </source>
</reference>
<proteinExistence type="predicted"/>